<dbReference type="AlphaFoldDB" id="A0A4R3IEL5"/>
<dbReference type="EMBL" id="SLZR01000001">
    <property type="protein sequence ID" value="TCS44048.1"/>
    <property type="molecule type" value="Genomic_DNA"/>
</dbReference>
<dbReference type="InterPro" id="IPR012902">
    <property type="entry name" value="N_methyl_site"/>
</dbReference>
<dbReference type="Gene3D" id="3.30.700.10">
    <property type="entry name" value="Glycoprotein, Type 4 Pilin"/>
    <property type="match status" value="1"/>
</dbReference>
<evidence type="ECO:0000256" key="1">
    <source>
        <dbReference type="SAM" id="Phobius"/>
    </source>
</evidence>
<keyword evidence="1" id="KW-0812">Transmembrane</keyword>
<protein>
    <submittedName>
        <fullName evidence="2">MSHA pilin protein MshA</fullName>
    </submittedName>
</protein>
<dbReference type="NCBIfam" id="TIGR02532">
    <property type="entry name" value="IV_pilin_GFxxxE"/>
    <property type="match status" value="1"/>
</dbReference>
<gene>
    <name evidence="2" type="ORF">BCF53_101391</name>
</gene>
<comment type="caution">
    <text evidence="2">The sequence shown here is derived from an EMBL/GenBank/DDBJ whole genome shotgun (WGS) entry which is preliminary data.</text>
</comment>
<sequence>MKRAVRGFTLIELVIVFVVISILAAIAIARFADLRSNARTAVIEQVAGGMRSLSGLVHAQALVNGTDTSDSFEYAGETIHLRGGYIRGHWNSAWRYAMDVGQDISFTAVSAECVKNDLCGVGNQRPSAVGLSSVTSGNEQATVIIWLMGDTISDDCFAYYYNRGTGIEPSIGSITTGC</sequence>
<keyword evidence="3" id="KW-1185">Reference proteome</keyword>
<evidence type="ECO:0000313" key="3">
    <source>
        <dbReference type="Proteomes" id="UP000295793"/>
    </source>
</evidence>
<name>A0A4R3IEL5_9GAMM</name>
<accession>A0A4R3IEL5</accession>
<reference evidence="2 3" key="1">
    <citation type="submission" date="2019-03" db="EMBL/GenBank/DDBJ databases">
        <title>Genomic Encyclopedia of Archaeal and Bacterial Type Strains, Phase II (KMG-II): from individual species to whole genera.</title>
        <authorList>
            <person name="Goeker M."/>
        </authorList>
    </citation>
    <scope>NUCLEOTIDE SEQUENCE [LARGE SCALE GENOMIC DNA]</scope>
    <source>
        <strain evidence="2 3">DSM 15388</strain>
    </source>
</reference>
<organism evidence="2 3">
    <name type="scientific">Reinekea marinisedimentorum</name>
    <dbReference type="NCBI Taxonomy" id="230495"/>
    <lineage>
        <taxon>Bacteria</taxon>
        <taxon>Pseudomonadati</taxon>
        <taxon>Pseudomonadota</taxon>
        <taxon>Gammaproteobacteria</taxon>
        <taxon>Oceanospirillales</taxon>
        <taxon>Saccharospirillaceae</taxon>
        <taxon>Reinekea</taxon>
    </lineage>
</organism>
<dbReference type="RefSeq" id="WP_132699321.1">
    <property type="nucleotide sequence ID" value="NZ_SLZR01000001.1"/>
</dbReference>
<dbReference type="Proteomes" id="UP000295793">
    <property type="component" value="Unassembled WGS sequence"/>
</dbReference>
<evidence type="ECO:0000313" key="2">
    <source>
        <dbReference type="EMBL" id="TCS44048.1"/>
    </source>
</evidence>
<feature type="transmembrane region" description="Helical" evidence="1">
    <location>
        <begin position="7"/>
        <end position="29"/>
    </location>
</feature>
<dbReference type="Pfam" id="PF07963">
    <property type="entry name" value="N_methyl"/>
    <property type="match status" value="1"/>
</dbReference>
<dbReference type="SUPFAM" id="SSF54523">
    <property type="entry name" value="Pili subunits"/>
    <property type="match status" value="1"/>
</dbReference>
<proteinExistence type="predicted"/>
<keyword evidence="1" id="KW-1133">Transmembrane helix</keyword>
<dbReference type="OrthoDB" id="5828185at2"/>
<dbReference type="InterPro" id="IPR045584">
    <property type="entry name" value="Pilin-like"/>
</dbReference>
<keyword evidence="1" id="KW-0472">Membrane</keyword>
<dbReference type="PROSITE" id="PS00409">
    <property type="entry name" value="PROKAR_NTER_METHYL"/>
    <property type="match status" value="1"/>
</dbReference>